<protein>
    <submittedName>
        <fullName evidence="2">Helix-turn-helix transcriptional regulator</fullName>
    </submittedName>
</protein>
<name>A0ABW2K8N2_9ACTN</name>
<evidence type="ECO:0000259" key="1">
    <source>
        <dbReference type="PROSITE" id="PS50943"/>
    </source>
</evidence>
<reference evidence="3" key="1">
    <citation type="journal article" date="2019" name="Int. J. Syst. Evol. Microbiol.">
        <title>The Global Catalogue of Microorganisms (GCM) 10K type strain sequencing project: providing services to taxonomists for standard genome sequencing and annotation.</title>
        <authorList>
            <consortium name="The Broad Institute Genomics Platform"/>
            <consortium name="The Broad Institute Genome Sequencing Center for Infectious Disease"/>
            <person name="Wu L."/>
            <person name="Ma J."/>
        </authorList>
    </citation>
    <scope>NUCLEOTIDE SEQUENCE [LARGE SCALE GENOMIC DNA]</scope>
    <source>
        <strain evidence="3">CGMCC 4.7382</strain>
    </source>
</reference>
<dbReference type="InterPro" id="IPR011990">
    <property type="entry name" value="TPR-like_helical_dom_sf"/>
</dbReference>
<accession>A0ABW2K8N2</accession>
<keyword evidence="3" id="KW-1185">Reference proteome</keyword>
<sequence>MIRRHREVRGWSQARLAEVLCQASGRPTVTRQEVYRWEAGRRVPRFWLPFLAEVLDIPRATLERATVASATAPDPAATLAELMPKADPLDQLSAATGRRVGAQAARDLAARVHSLRLADDVLAGRDLIAPARRELTAALRLYRDGTHTTDVGRSLLTAIGELAQIVGWIESDAGQHDQAERTYRLGLSAARQADDSTLAANIAGSLAYQWANTGREREALPLALAALAEAGPDAHPTTRALFHDRVAWAHTQTGDAQAAMRALGDAHDVLTAGHPDEAPEWAYWVSDAELNVMDARVYTELHRPLRAVPLLRDVLTRYDAAHTRELALYLSWLVIAYADAGEPEAAAETAARMLALSADVASDRTARRARVVLRRLNDFADVPEVRAVLAEYAA</sequence>
<dbReference type="EMBL" id="JBHTBH010000001">
    <property type="protein sequence ID" value="MFC7326287.1"/>
    <property type="molecule type" value="Genomic_DNA"/>
</dbReference>
<evidence type="ECO:0000313" key="2">
    <source>
        <dbReference type="EMBL" id="MFC7326287.1"/>
    </source>
</evidence>
<comment type="caution">
    <text evidence="2">The sequence shown here is derived from an EMBL/GenBank/DDBJ whole genome shotgun (WGS) entry which is preliminary data.</text>
</comment>
<proteinExistence type="predicted"/>
<dbReference type="RefSeq" id="WP_379868983.1">
    <property type="nucleotide sequence ID" value="NZ_JBHTBH010000001.1"/>
</dbReference>
<dbReference type="Gene3D" id="1.25.40.10">
    <property type="entry name" value="Tetratricopeptide repeat domain"/>
    <property type="match status" value="1"/>
</dbReference>
<dbReference type="SUPFAM" id="SSF48452">
    <property type="entry name" value="TPR-like"/>
    <property type="match status" value="1"/>
</dbReference>
<evidence type="ECO:0000313" key="3">
    <source>
        <dbReference type="Proteomes" id="UP001596540"/>
    </source>
</evidence>
<dbReference type="CDD" id="cd00093">
    <property type="entry name" value="HTH_XRE"/>
    <property type="match status" value="1"/>
</dbReference>
<dbReference type="InterPro" id="IPR001387">
    <property type="entry name" value="Cro/C1-type_HTH"/>
</dbReference>
<dbReference type="InterPro" id="IPR010982">
    <property type="entry name" value="Lambda_DNA-bd_dom_sf"/>
</dbReference>
<dbReference type="SUPFAM" id="SSF47413">
    <property type="entry name" value="lambda repressor-like DNA-binding domains"/>
    <property type="match status" value="1"/>
</dbReference>
<dbReference type="Proteomes" id="UP001596540">
    <property type="component" value="Unassembled WGS sequence"/>
</dbReference>
<dbReference type="PROSITE" id="PS50943">
    <property type="entry name" value="HTH_CROC1"/>
    <property type="match status" value="1"/>
</dbReference>
<dbReference type="Gene3D" id="1.10.260.40">
    <property type="entry name" value="lambda repressor-like DNA-binding domains"/>
    <property type="match status" value="1"/>
</dbReference>
<feature type="domain" description="HTH cro/C1-type" evidence="1">
    <location>
        <begin position="2"/>
        <end position="62"/>
    </location>
</feature>
<organism evidence="2 3">
    <name type="scientific">Marinactinospora rubrisoli</name>
    <dbReference type="NCBI Taxonomy" id="2715399"/>
    <lineage>
        <taxon>Bacteria</taxon>
        <taxon>Bacillati</taxon>
        <taxon>Actinomycetota</taxon>
        <taxon>Actinomycetes</taxon>
        <taxon>Streptosporangiales</taxon>
        <taxon>Nocardiopsidaceae</taxon>
        <taxon>Marinactinospora</taxon>
    </lineage>
</organism>
<gene>
    <name evidence="2" type="ORF">ACFQRF_00920</name>
</gene>